<evidence type="ECO:0000259" key="3">
    <source>
        <dbReference type="PROSITE" id="PS51444"/>
    </source>
</evidence>
<dbReference type="PROSITE" id="PS51232">
    <property type="entry name" value="GBD_FH3"/>
    <property type="match status" value="1"/>
</dbReference>
<dbReference type="InterPro" id="IPR014768">
    <property type="entry name" value="GBD/FH3_dom"/>
</dbReference>
<feature type="compositionally biased region" description="Low complexity" evidence="1">
    <location>
        <begin position="1629"/>
        <end position="1638"/>
    </location>
</feature>
<feature type="region of interest" description="Disordered" evidence="1">
    <location>
        <begin position="1486"/>
        <end position="1542"/>
    </location>
</feature>
<dbReference type="InterPro" id="IPR010472">
    <property type="entry name" value="FH3_dom"/>
</dbReference>
<dbReference type="GO" id="GO:0031267">
    <property type="term" value="F:small GTPase binding"/>
    <property type="evidence" value="ECO:0007669"/>
    <property type="project" value="InterPro"/>
</dbReference>
<protein>
    <recommendedName>
        <fullName evidence="6">FH2 domain-containing protein</fullName>
    </recommendedName>
</protein>
<feature type="region of interest" description="Disordered" evidence="1">
    <location>
        <begin position="1175"/>
        <end position="1213"/>
    </location>
</feature>
<dbReference type="SMART" id="SM00498">
    <property type="entry name" value="FH2"/>
    <property type="match status" value="1"/>
</dbReference>
<dbReference type="GO" id="GO:0003779">
    <property type="term" value="F:actin binding"/>
    <property type="evidence" value="ECO:0007669"/>
    <property type="project" value="InterPro"/>
</dbReference>
<dbReference type="GeneID" id="20529751"/>
<feature type="compositionally biased region" description="Pro residues" evidence="1">
    <location>
        <begin position="995"/>
        <end position="1086"/>
    </location>
</feature>
<accession>A0A058Z397</accession>
<feature type="compositionally biased region" description="Low complexity" evidence="1">
    <location>
        <begin position="1807"/>
        <end position="1865"/>
    </location>
</feature>
<evidence type="ECO:0000259" key="2">
    <source>
        <dbReference type="PROSITE" id="PS51232"/>
    </source>
</evidence>
<feature type="compositionally biased region" description="Basic and acidic residues" evidence="1">
    <location>
        <begin position="1619"/>
        <end position="1628"/>
    </location>
</feature>
<dbReference type="SUPFAM" id="SSF101447">
    <property type="entry name" value="Formin homology 2 domain (FH2 domain)"/>
    <property type="match status" value="1"/>
</dbReference>
<dbReference type="InterPro" id="IPR011989">
    <property type="entry name" value="ARM-like"/>
</dbReference>
<dbReference type="InterPro" id="IPR015425">
    <property type="entry name" value="FH2_Formin"/>
</dbReference>
<dbReference type="EMBL" id="KB932208">
    <property type="protein sequence ID" value="KCV68740.1"/>
    <property type="molecule type" value="Genomic_DNA"/>
</dbReference>
<dbReference type="RefSeq" id="XP_009497172.1">
    <property type="nucleotide sequence ID" value="XM_009498897.1"/>
</dbReference>
<dbReference type="Pfam" id="PF02181">
    <property type="entry name" value="FH2"/>
    <property type="match status" value="1"/>
</dbReference>
<dbReference type="SMART" id="SM01139">
    <property type="entry name" value="Drf_FH3"/>
    <property type="match status" value="1"/>
</dbReference>
<keyword evidence="5" id="KW-1185">Reference proteome</keyword>
<feature type="region of interest" description="Disordered" evidence="1">
    <location>
        <begin position="1135"/>
        <end position="1156"/>
    </location>
</feature>
<feature type="compositionally biased region" description="Low complexity" evidence="1">
    <location>
        <begin position="441"/>
        <end position="461"/>
    </location>
</feature>
<feature type="compositionally biased region" description="Gly residues" evidence="1">
    <location>
        <begin position="1177"/>
        <end position="1188"/>
    </location>
</feature>
<feature type="domain" description="GBD/FH3" evidence="2">
    <location>
        <begin position="409"/>
        <end position="802"/>
    </location>
</feature>
<proteinExistence type="predicted"/>
<feature type="compositionally biased region" description="Low complexity" evidence="1">
    <location>
        <begin position="1713"/>
        <end position="1730"/>
    </location>
</feature>
<evidence type="ECO:0000313" key="5">
    <source>
        <dbReference type="Proteomes" id="UP000030693"/>
    </source>
</evidence>
<dbReference type="SMART" id="SM01140">
    <property type="entry name" value="Drf_GBD"/>
    <property type="match status" value="1"/>
</dbReference>
<dbReference type="Gene3D" id="1.20.58.2220">
    <property type="entry name" value="Formin, FH2 domain"/>
    <property type="match status" value="1"/>
</dbReference>
<feature type="region of interest" description="Disordered" evidence="1">
    <location>
        <begin position="920"/>
        <end position="940"/>
    </location>
</feature>
<dbReference type="eggNOG" id="KOG1922">
    <property type="taxonomic scope" value="Eukaryota"/>
</dbReference>
<feature type="compositionally biased region" description="Low complexity" evidence="1">
    <location>
        <begin position="1091"/>
        <end position="1100"/>
    </location>
</feature>
<feature type="region of interest" description="Disordered" evidence="1">
    <location>
        <begin position="1897"/>
        <end position="1920"/>
    </location>
</feature>
<feature type="domain" description="FH2" evidence="3">
    <location>
        <begin position="1097"/>
        <end position="1631"/>
    </location>
</feature>
<dbReference type="InterPro" id="IPR016024">
    <property type="entry name" value="ARM-type_fold"/>
</dbReference>
<feature type="region of interest" description="Disordered" evidence="1">
    <location>
        <begin position="437"/>
        <end position="461"/>
    </location>
</feature>
<dbReference type="STRING" id="691883.A0A058Z397"/>
<feature type="region of interest" description="Disordered" evidence="1">
    <location>
        <begin position="83"/>
        <end position="225"/>
    </location>
</feature>
<organism evidence="4">
    <name type="scientific">Fonticula alba</name>
    <name type="common">Slime mold</name>
    <dbReference type="NCBI Taxonomy" id="691883"/>
    <lineage>
        <taxon>Eukaryota</taxon>
        <taxon>Rotosphaerida</taxon>
        <taxon>Fonticulaceae</taxon>
        <taxon>Fonticula</taxon>
    </lineage>
</organism>
<dbReference type="SUPFAM" id="SSF48371">
    <property type="entry name" value="ARM repeat"/>
    <property type="match status" value="1"/>
</dbReference>
<sequence>MDSTASLGGGDGRDPPGQPPTTGTDPGNEDQQLVRQKKKSRRRHRLAMALLMGGRSSSDGPNGGSPALASTGSQLLHALQWATSSAAAWRPRGKKSKSKTSASGEGLASPLDDEDPASPDAGGDLSPPVSPTTDEPQTPQSHAYSQATPGSRRPLAGVGQGTGHAAVAARAVGFSGAIGGNLASPSTPSSGIRPSSSMIGIMRSSTQQPGATANGDLLLHTGSSMIDDDDDLGTVALNDSQPPQTAEDARIAALLTLRHGLGDFSDDDSDDESDDGESDDELSRSASPSRPRAMRNKATSGRGYDPYGREEDRIHSMSSISIQSLFSDSAGSPAGPVEASTDELAAVKTVQNMLAASSGLSRSRQSVAQAAASEDASGVADVLSSDEEGEMAGTAEDGSRLSAKFGAAGRMLDPHECVIQLRELVLALTLQDDYTGSFGTPSPGHSRSGSLSSPGSGPVAPSKGVVLATAEGGPVHSGMLLLRALEICLRTELGAWTRMFIEASGVEALVDAMASIESVSSGEGAFSGSRRPGEPDHQPAFLSAHDSSELVTRCVLCLKALMNNPVGLRAVLSDPALCASALRSLALCISARSLHARILTLDILAAICFVPRVGTGLVLDSLTHFAHVRRENRRFQTLVYDLRFATSIDLKISLMSLVNAVCHSSEDLAVRLYIRNEWLDLGVSDVFPDLLALGDRSLRRQITIFETERLEDEHEVMQISDLKNVDWSDPVHMAASIDAALHATGAHMWFNRMMQQLMLFPIAVATSISSADVAVERRILNQYWRLMYEVASQVALVRPTAEGIAPFLSAAGLSEAGPGSEVAGFIDAAEEAALEATAALGSEPVFNPLGPAADYAGIAGQTFDYTPLGLDLDMDRLLALVARNDPVDSAVQELASVRKHLEEAYEDAHELLASGEPLETPASKAASAGPPMPDIDPKKPVDWQNVLAALPESCSPLRRLLSSPDVQMAVGQALNPATVVVKQATPSAPAKPAAAPAPAPPPPAAAPPPPAAAPPPPAPPPPPGAGAPPPPPPPPPPMMGGGPPPPPPPPGGGPPPPPPPPGGGPPPPPGAGPPPPPGAGPPPPPGGFGRAGPAAPAAPAHVPTRKMRPVAWNKLPPRVLSTTLWTQPAAADTPTLLPLTSEQQKKPSSAGTGSGASISVIPLQELEELFGAEEVAPGGGKDASGAGDGDASKKKDAAGAAAAAAGPPELNLIDGKRSNNMAITLSRVRHSNQAIRDALLSVNDALLDEATPRYFNGALPTDEDISIIRTHVSPDGKTDPSMVARLARVERFFWDVCLNVPNYAERVAALTFRCRFDEQSSEVKKNVDAILLASKQTYSAKHLQRIMRTVLEIGNYLNSGTFRGQAQGFRLDALSRLPETRGRPASFTLMHYIAQALGNPPVVLADVQADGADGTPSISIAQREPPRDSVADILRREMPAVGDASRLSLPIIESEMAELRRGLAAIVSLLKIHSPSWELPPAEAMLSGDEADDDSDGPLSPKLGLTSGGVAGTGGQGASAAAAGSGGAEADAAGVGHAPSSSEDRFFTVFSEFARRVHRRICTIEKSLADANKAFEQVALLYGEDPKATSTEQIFGLLNEFMESLARCHKENIADFQRRRQQEAREARAAAAAAAAAASSPALGTSAGGRPGAAGRRRPPPGNMPDDTGDEGPGAMDDLIATIHSGSVFRRTKSQMGLAPPSLNAVRNRLATGGNASSGPGSDAGSSSAGSSLVDLVAGGGSGMTSGIPSTDSLDNVSLESFTTNVGQPRRRATRRLGGGLSAGSSGLDLLDDPLSVDLGSAGGSGAASASASSSSDPLNDPLSSPTSPSGRDAGLWSLAAGGATGAGQAPAASRVARARSTVSRQPGANGVGSAAPLLRSPSRASGALLNSAAIARQRAAGARSRTTSTDAPASAPEDDALQAAFLESHI</sequence>
<dbReference type="Proteomes" id="UP000030693">
    <property type="component" value="Unassembled WGS sequence"/>
</dbReference>
<dbReference type="Pfam" id="PF06367">
    <property type="entry name" value="Drf_FH3"/>
    <property type="match status" value="1"/>
</dbReference>
<feature type="compositionally biased region" description="Low complexity" evidence="1">
    <location>
        <begin position="1897"/>
        <end position="1912"/>
    </location>
</feature>
<feature type="region of interest" description="Disordered" evidence="1">
    <location>
        <begin position="262"/>
        <end position="310"/>
    </location>
</feature>
<dbReference type="InterPro" id="IPR010473">
    <property type="entry name" value="GTPase-bd"/>
</dbReference>
<feature type="region of interest" description="Disordered" evidence="1">
    <location>
        <begin position="1"/>
        <end position="71"/>
    </location>
</feature>
<feature type="compositionally biased region" description="Basic residues" evidence="1">
    <location>
        <begin position="35"/>
        <end position="46"/>
    </location>
</feature>
<feature type="compositionally biased region" description="Polar residues" evidence="1">
    <location>
        <begin position="131"/>
        <end position="149"/>
    </location>
</feature>
<dbReference type="Pfam" id="PF06371">
    <property type="entry name" value="Drf_GBD"/>
    <property type="match status" value="1"/>
</dbReference>
<feature type="compositionally biased region" description="Gly residues" evidence="1">
    <location>
        <begin position="1506"/>
        <end position="1517"/>
    </location>
</feature>
<dbReference type="PROSITE" id="PS51444">
    <property type="entry name" value="FH2"/>
    <property type="match status" value="1"/>
</dbReference>
<dbReference type="Gene3D" id="1.25.10.10">
    <property type="entry name" value="Leucine-rich Repeat Variant"/>
    <property type="match status" value="1"/>
</dbReference>
<feature type="region of interest" description="Disordered" evidence="1">
    <location>
        <begin position="1761"/>
        <end position="1790"/>
    </location>
</feature>
<reference evidence="4" key="1">
    <citation type="submission" date="2013-04" db="EMBL/GenBank/DDBJ databases">
        <title>The Genome Sequence of Fonticula alba ATCC 38817.</title>
        <authorList>
            <consortium name="The Broad Institute Genomics Platform"/>
            <person name="Russ C."/>
            <person name="Cuomo C."/>
            <person name="Burger G."/>
            <person name="Gray M.W."/>
            <person name="Holland P.W.H."/>
            <person name="King N."/>
            <person name="Lang F.B.F."/>
            <person name="Roger A.J."/>
            <person name="Ruiz-Trillo I."/>
            <person name="Brown M."/>
            <person name="Walker B."/>
            <person name="Young S."/>
            <person name="Zeng Q."/>
            <person name="Gargeya S."/>
            <person name="Fitzgerald M."/>
            <person name="Haas B."/>
            <person name="Abouelleil A."/>
            <person name="Allen A.W."/>
            <person name="Alvarado L."/>
            <person name="Arachchi H.M."/>
            <person name="Berlin A.M."/>
            <person name="Chapman S.B."/>
            <person name="Gainer-Dewar J."/>
            <person name="Goldberg J."/>
            <person name="Griggs A."/>
            <person name="Gujja S."/>
            <person name="Hansen M."/>
            <person name="Howarth C."/>
            <person name="Imamovic A."/>
            <person name="Ireland A."/>
            <person name="Larimer J."/>
            <person name="McCowan C."/>
            <person name="Murphy C."/>
            <person name="Pearson M."/>
            <person name="Poon T.W."/>
            <person name="Priest M."/>
            <person name="Roberts A."/>
            <person name="Saif S."/>
            <person name="Shea T."/>
            <person name="Sisk P."/>
            <person name="Sykes S."/>
            <person name="Wortman J."/>
            <person name="Nusbaum C."/>
            <person name="Birren B."/>
        </authorList>
    </citation>
    <scope>NUCLEOTIDE SEQUENCE [LARGE SCALE GENOMIC DNA]</scope>
    <source>
        <strain evidence="4">ATCC 38817</strain>
    </source>
</reference>
<dbReference type="PANTHER" id="PTHR46345">
    <property type="entry name" value="INVERTED FORMIN-2"/>
    <property type="match status" value="1"/>
</dbReference>
<feature type="region of interest" description="Disordered" evidence="1">
    <location>
        <begin position="988"/>
        <end position="1112"/>
    </location>
</feature>
<evidence type="ECO:0000313" key="4">
    <source>
        <dbReference type="EMBL" id="KCV68740.1"/>
    </source>
</evidence>
<feature type="compositionally biased region" description="Low complexity" evidence="1">
    <location>
        <begin position="1518"/>
        <end position="1538"/>
    </location>
</feature>
<feature type="compositionally biased region" description="Acidic residues" evidence="1">
    <location>
        <begin position="264"/>
        <end position="280"/>
    </location>
</feature>
<dbReference type="GO" id="GO:0030036">
    <property type="term" value="P:actin cytoskeleton organization"/>
    <property type="evidence" value="ECO:0007669"/>
    <property type="project" value="InterPro"/>
</dbReference>
<dbReference type="InterPro" id="IPR042201">
    <property type="entry name" value="FH2_Formin_sf"/>
</dbReference>
<dbReference type="OrthoDB" id="26518at2759"/>
<feature type="region of interest" description="Disordered" evidence="1">
    <location>
        <begin position="1709"/>
        <end position="1730"/>
    </location>
</feature>
<dbReference type="PANTHER" id="PTHR46345:SF8">
    <property type="entry name" value="FORMIN 3, ISOFORM B"/>
    <property type="match status" value="1"/>
</dbReference>
<feature type="region of interest" description="Disordered" evidence="1">
    <location>
        <begin position="1619"/>
        <end position="1678"/>
    </location>
</feature>
<feature type="region of interest" description="Disordered" evidence="1">
    <location>
        <begin position="1802"/>
        <end position="1880"/>
    </location>
</feature>
<name>A0A058Z397_FONAL</name>
<gene>
    <name evidence="4" type="ORF">H696_05026</name>
</gene>
<feature type="compositionally biased region" description="Low complexity" evidence="1">
    <location>
        <begin position="184"/>
        <end position="206"/>
    </location>
</feature>
<evidence type="ECO:0000256" key="1">
    <source>
        <dbReference type="SAM" id="MobiDB-lite"/>
    </source>
</evidence>
<evidence type="ECO:0008006" key="6">
    <source>
        <dbReference type="Google" id="ProtNLM"/>
    </source>
</evidence>